<organism evidence="11 12">
    <name type="scientific">Magallana gigas</name>
    <name type="common">Pacific oyster</name>
    <name type="synonym">Crassostrea gigas</name>
    <dbReference type="NCBI Taxonomy" id="29159"/>
    <lineage>
        <taxon>Eukaryota</taxon>
        <taxon>Metazoa</taxon>
        <taxon>Spiralia</taxon>
        <taxon>Lophotrochozoa</taxon>
        <taxon>Mollusca</taxon>
        <taxon>Bivalvia</taxon>
        <taxon>Autobranchia</taxon>
        <taxon>Pteriomorphia</taxon>
        <taxon>Ostreida</taxon>
        <taxon>Ostreoidea</taxon>
        <taxon>Ostreidae</taxon>
        <taxon>Magallana</taxon>
    </lineage>
</organism>
<sequence length="339" mass="37896">MNFNLTMLNKFLHLGFGENSTRGNGSEMTFCDSDLIEWSHTHELFTCIGIALVAFSCVGNSVAIIFIARNSSLHTPTYTGIACLALCDLIAAIFRFLKFRSHAIYIIISGCVNKGQFIMDDTLSILSFFTLNSSYFHLIMVSVVRYKLISRPFKTYVGLDCRRVVQYSIVCWGLSVIASIGYGLKVLTISHVKNHESDVIEIAFVVYLFSITIVPLLTIHILKIRKLRKALVVNKRQEVRMHTMMAVISTTTVACIVPIAGLQVNKALGDATQAPAPEELFIQGQLSQICLALNHALHPILYFMLSEVSKKMTKPLSQNDVIKKCLLISEKSRRLKSII</sequence>
<keyword evidence="7" id="KW-0675">Receptor</keyword>
<keyword evidence="4 9" id="KW-1133">Transmembrane helix</keyword>
<dbReference type="Proteomes" id="UP000005408">
    <property type="component" value="Unassembled WGS sequence"/>
</dbReference>
<feature type="domain" description="G-protein coupled receptors family 1 profile" evidence="10">
    <location>
        <begin position="59"/>
        <end position="302"/>
    </location>
</feature>
<dbReference type="InterPro" id="IPR050569">
    <property type="entry name" value="TAAR"/>
</dbReference>
<dbReference type="AlphaFoldDB" id="A0A8W8MPH2"/>
<dbReference type="PRINTS" id="PR00237">
    <property type="entry name" value="GPCRRHODOPSN"/>
</dbReference>
<proteinExistence type="predicted"/>
<keyword evidence="3 9" id="KW-0812">Transmembrane</keyword>
<dbReference type="OrthoDB" id="5982061at2759"/>
<evidence type="ECO:0000256" key="9">
    <source>
        <dbReference type="SAM" id="Phobius"/>
    </source>
</evidence>
<dbReference type="GO" id="GO:0004930">
    <property type="term" value="F:G protein-coupled receptor activity"/>
    <property type="evidence" value="ECO:0007669"/>
    <property type="project" value="UniProtKB-KW"/>
</dbReference>
<evidence type="ECO:0000256" key="5">
    <source>
        <dbReference type="ARBA" id="ARBA00023040"/>
    </source>
</evidence>
<dbReference type="Gene3D" id="1.20.1070.10">
    <property type="entry name" value="Rhodopsin 7-helix transmembrane proteins"/>
    <property type="match status" value="1"/>
</dbReference>
<name>A0A8W8MPH2_MAGGI</name>
<evidence type="ECO:0000313" key="12">
    <source>
        <dbReference type="Proteomes" id="UP000005408"/>
    </source>
</evidence>
<evidence type="ECO:0000313" key="11">
    <source>
        <dbReference type="EnsemblMetazoa" id="G3534.1:cds"/>
    </source>
</evidence>
<dbReference type="Pfam" id="PF00001">
    <property type="entry name" value="7tm_1"/>
    <property type="match status" value="1"/>
</dbReference>
<evidence type="ECO:0000259" key="10">
    <source>
        <dbReference type="PROSITE" id="PS50262"/>
    </source>
</evidence>
<feature type="transmembrane region" description="Helical" evidence="9">
    <location>
        <begin position="103"/>
        <end position="119"/>
    </location>
</feature>
<dbReference type="SUPFAM" id="SSF81321">
    <property type="entry name" value="Family A G protein-coupled receptor-like"/>
    <property type="match status" value="1"/>
</dbReference>
<comment type="subcellular location">
    <subcellularLocation>
        <location evidence="1">Cell membrane</location>
        <topology evidence="1">Multi-pass membrane protein</topology>
    </subcellularLocation>
</comment>
<evidence type="ECO:0000256" key="6">
    <source>
        <dbReference type="ARBA" id="ARBA00023136"/>
    </source>
</evidence>
<dbReference type="InterPro" id="IPR017452">
    <property type="entry name" value="GPCR_Rhodpsn_7TM"/>
</dbReference>
<dbReference type="CDD" id="cd00637">
    <property type="entry name" value="7tm_classA_rhodopsin-like"/>
    <property type="match status" value="1"/>
</dbReference>
<reference evidence="11" key="1">
    <citation type="submission" date="2022-08" db="UniProtKB">
        <authorList>
            <consortium name="EnsemblMetazoa"/>
        </authorList>
    </citation>
    <scope>IDENTIFICATION</scope>
    <source>
        <strain evidence="11">05x7-T-G4-1.051#20</strain>
    </source>
</reference>
<keyword evidence="5" id="KW-0297">G-protein coupled receptor</keyword>
<protein>
    <recommendedName>
        <fullName evidence="10">G-protein coupled receptors family 1 profile domain-containing protein</fullName>
    </recommendedName>
</protein>
<dbReference type="PANTHER" id="PTHR24249">
    <property type="entry name" value="HISTAMINE RECEPTOR-RELATED G-PROTEIN COUPLED RECEPTOR"/>
    <property type="match status" value="1"/>
</dbReference>
<feature type="transmembrane region" description="Helical" evidence="9">
    <location>
        <begin position="164"/>
        <end position="182"/>
    </location>
</feature>
<dbReference type="InterPro" id="IPR000276">
    <property type="entry name" value="GPCR_Rhodpsn"/>
</dbReference>
<evidence type="ECO:0000256" key="2">
    <source>
        <dbReference type="ARBA" id="ARBA00022475"/>
    </source>
</evidence>
<feature type="transmembrane region" description="Helical" evidence="9">
    <location>
        <begin position="125"/>
        <end position="144"/>
    </location>
</feature>
<keyword evidence="6 9" id="KW-0472">Membrane</keyword>
<dbReference type="PROSITE" id="PS50262">
    <property type="entry name" value="G_PROTEIN_RECEP_F1_2"/>
    <property type="match status" value="1"/>
</dbReference>
<evidence type="ECO:0000256" key="3">
    <source>
        <dbReference type="ARBA" id="ARBA00022692"/>
    </source>
</evidence>
<evidence type="ECO:0000256" key="4">
    <source>
        <dbReference type="ARBA" id="ARBA00022989"/>
    </source>
</evidence>
<feature type="transmembrane region" description="Helical" evidence="9">
    <location>
        <begin position="78"/>
        <end position="96"/>
    </location>
</feature>
<dbReference type="EnsemblMetazoa" id="G3534.1">
    <property type="protein sequence ID" value="G3534.1:cds"/>
    <property type="gene ID" value="G3534"/>
</dbReference>
<feature type="transmembrane region" description="Helical" evidence="9">
    <location>
        <begin position="243"/>
        <end position="264"/>
    </location>
</feature>
<feature type="transmembrane region" description="Helical" evidence="9">
    <location>
        <begin position="44"/>
        <end position="66"/>
    </location>
</feature>
<evidence type="ECO:0000256" key="1">
    <source>
        <dbReference type="ARBA" id="ARBA00004651"/>
    </source>
</evidence>
<keyword evidence="2" id="KW-1003">Cell membrane</keyword>
<accession>A0A8W8MPH2</accession>
<dbReference type="GO" id="GO:0005886">
    <property type="term" value="C:plasma membrane"/>
    <property type="evidence" value="ECO:0007669"/>
    <property type="project" value="UniProtKB-SubCell"/>
</dbReference>
<evidence type="ECO:0000256" key="8">
    <source>
        <dbReference type="ARBA" id="ARBA00023224"/>
    </source>
</evidence>
<feature type="transmembrane region" description="Helical" evidence="9">
    <location>
        <begin position="202"/>
        <end position="222"/>
    </location>
</feature>
<keyword evidence="8" id="KW-0807">Transducer</keyword>
<dbReference type="PANTHER" id="PTHR24249:SF372">
    <property type="entry name" value="G-PROTEIN COUPLED RECEPTORS FAMILY 1 PROFILE DOMAIN-CONTAINING PROTEIN"/>
    <property type="match status" value="1"/>
</dbReference>
<feature type="transmembrane region" description="Helical" evidence="9">
    <location>
        <begin position="284"/>
        <end position="305"/>
    </location>
</feature>
<evidence type="ECO:0000256" key="7">
    <source>
        <dbReference type="ARBA" id="ARBA00023170"/>
    </source>
</evidence>
<keyword evidence="12" id="KW-1185">Reference proteome</keyword>